<evidence type="ECO:0000256" key="1">
    <source>
        <dbReference type="ARBA" id="ARBA00009013"/>
    </source>
</evidence>
<dbReference type="PANTHER" id="PTHR33495:SF2">
    <property type="entry name" value="ANTI-SIGMA FACTOR ANTAGONIST TM_1081-RELATED"/>
    <property type="match status" value="1"/>
</dbReference>
<dbReference type="EMBL" id="JAADJT010000011">
    <property type="protein sequence ID" value="NGZ87148.1"/>
    <property type="molecule type" value="Genomic_DNA"/>
</dbReference>
<sequence>MELHPIQEGRTTVLSPTGRIDHTHADAFKLALDPHLAMCTRDGAPLVLDFSGVDYISSIGLRALMVAIKQVKPQGGRMVLAALQPLVLEVFTISRFDMLFEIFPDRAAALAAVGGAA</sequence>
<comment type="similarity">
    <text evidence="1 2">Belongs to the anti-sigma-factor antagonist family.</text>
</comment>
<evidence type="ECO:0000256" key="2">
    <source>
        <dbReference type="RuleBase" id="RU003749"/>
    </source>
</evidence>
<dbReference type="PANTHER" id="PTHR33495">
    <property type="entry name" value="ANTI-SIGMA FACTOR ANTAGONIST TM_1081-RELATED-RELATED"/>
    <property type="match status" value="1"/>
</dbReference>
<dbReference type="Gene3D" id="3.30.750.24">
    <property type="entry name" value="STAS domain"/>
    <property type="match status" value="1"/>
</dbReference>
<dbReference type="SUPFAM" id="SSF52091">
    <property type="entry name" value="SpoIIaa-like"/>
    <property type="match status" value="1"/>
</dbReference>
<accession>A0ABX0FRP7</accession>
<evidence type="ECO:0000313" key="5">
    <source>
        <dbReference type="Proteomes" id="UP000666369"/>
    </source>
</evidence>
<dbReference type="RefSeq" id="WP_166107074.1">
    <property type="nucleotide sequence ID" value="NZ_JAADJT010000011.1"/>
</dbReference>
<feature type="domain" description="STAS" evidence="3">
    <location>
        <begin position="13"/>
        <end position="113"/>
    </location>
</feature>
<gene>
    <name evidence="4" type="ORF">GW587_23160</name>
</gene>
<evidence type="ECO:0000313" key="4">
    <source>
        <dbReference type="EMBL" id="NGZ87148.1"/>
    </source>
</evidence>
<dbReference type="PROSITE" id="PS50801">
    <property type="entry name" value="STAS"/>
    <property type="match status" value="1"/>
</dbReference>
<dbReference type="Proteomes" id="UP000666369">
    <property type="component" value="Unassembled WGS sequence"/>
</dbReference>
<protein>
    <recommendedName>
        <fullName evidence="2">Anti-sigma factor antagonist</fullName>
    </recommendedName>
</protein>
<comment type="caution">
    <text evidence="4">The sequence shown here is derived from an EMBL/GenBank/DDBJ whole genome shotgun (WGS) entry which is preliminary data.</text>
</comment>
<reference evidence="5" key="1">
    <citation type="submission" date="2023-07" db="EMBL/GenBank/DDBJ databases">
        <title>Duganella aceri sp. nov., isolated from tree sap.</title>
        <authorList>
            <person name="Kim I.S."/>
        </authorList>
    </citation>
    <scope>NUCLEOTIDE SEQUENCE [LARGE SCALE GENOMIC DNA]</scope>
    <source>
        <strain evidence="5">SAP-35</strain>
    </source>
</reference>
<dbReference type="CDD" id="cd07043">
    <property type="entry name" value="STAS_anti-anti-sigma_factors"/>
    <property type="match status" value="1"/>
</dbReference>
<dbReference type="Pfam" id="PF01740">
    <property type="entry name" value="STAS"/>
    <property type="match status" value="1"/>
</dbReference>
<dbReference type="InterPro" id="IPR036513">
    <property type="entry name" value="STAS_dom_sf"/>
</dbReference>
<keyword evidence="5" id="KW-1185">Reference proteome</keyword>
<evidence type="ECO:0000259" key="3">
    <source>
        <dbReference type="PROSITE" id="PS50801"/>
    </source>
</evidence>
<dbReference type="NCBIfam" id="TIGR00377">
    <property type="entry name" value="ant_ant_sig"/>
    <property type="match status" value="1"/>
</dbReference>
<organism evidence="4 5">
    <name type="scientific">Duganella aceris</name>
    <dbReference type="NCBI Taxonomy" id="2703883"/>
    <lineage>
        <taxon>Bacteria</taxon>
        <taxon>Pseudomonadati</taxon>
        <taxon>Pseudomonadota</taxon>
        <taxon>Betaproteobacteria</taxon>
        <taxon>Burkholderiales</taxon>
        <taxon>Oxalobacteraceae</taxon>
        <taxon>Telluria group</taxon>
        <taxon>Duganella</taxon>
    </lineage>
</organism>
<name>A0ABX0FRP7_9BURK</name>
<proteinExistence type="inferred from homology"/>
<dbReference type="InterPro" id="IPR002645">
    <property type="entry name" value="STAS_dom"/>
</dbReference>
<dbReference type="InterPro" id="IPR003658">
    <property type="entry name" value="Anti-sigma_ant"/>
</dbReference>